<organism evidence="3 4">
    <name type="scientific">Panicum virgatum</name>
    <name type="common">Blackwell switchgrass</name>
    <dbReference type="NCBI Taxonomy" id="38727"/>
    <lineage>
        <taxon>Eukaryota</taxon>
        <taxon>Viridiplantae</taxon>
        <taxon>Streptophyta</taxon>
        <taxon>Embryophyta</taxon>
        <taxon>Tracheophyta</taxon>
        <taxon>Spermatophyta</taxon>
        <taxon>Magnoliopsida</taxon>
        <taxon>Liliopsida</taxon>
        <taxon>Poales</taxon>
        <taxon>Poaceae</taxon>
        <taxon>PACMAD clade</taxon>
        <taxon>Panicoideae</taxon>
        <taxon>Panicodae</taxon>
        <taxon>Paniceae</taxon>
        <taxon>Panicinae</taxon>
        <taxon>Panicum</taxon>
        <taxon>Panicum sect. Hiantes</taxon>
    </lineage>
</organism>
<feature type="transmembrane region" description="Helical" evidence="2">
    <location>
        <begin position="137"/>
        <end position="155"/>
    </location>
</feature>
<feature type="region of interest" description="Disordered" evidence="1">
    <location>
        <begin position="57"/>
        <end position="93"/>
    </location>
</feature>
<feature type="compositionally biased region" description="Low complexity" evidence="1">
    <location>
        <begin position="67"/>
        <end position="87"/>
    </location>
</feature>
<feature type="transmembrane region" description="Helical" evidence="2">
    <location>
        <begin position="218"/>
        <end position="240"/>
    </location>
</feature>
<dbReference type="AlphaFoldDB" id="A0A8T0PZD0"/>
<keyword evidence="2" id="KW-0812">Transmembrane</keyword>
<keyword evidence="4" id="KW-1185">Reference proteome</keyword>
<comment type="caution">
    <text evidence="3">The sequence shown here is derived from an EMBL/GenBank/DDBJ whole genome shotgun (WGS) entry which is preliminary data.</text>
</comment>
<evidence type="ECO:0000256" key="2">
    <source>
        <dbReference type="SAM" id="Phobius"/>
    </source>
</evidence>
<dbReference type="Proteomes" id="UP000823388">
    <property type="component" value="Chromosome 8K"/>
</dbReference>
<keyword evidence="2" id="KW-0472">Membrane</keyword>
<evidence type="ECO:0000313" key="4">
    <source>
        <dbReference type="Proteomes" id="UP000823388"/>
    </source>
</evidence>
<feature type="transmembrane region" description="Helical" evidence="2">
    <location>
        <begin position="190"/>
        <end position="211"/>
    </location>
</feature>
<accession>A0A8T0PZD0</accession>
<gene>
    <name evidence="3" type="ORF">PVAP13_8KG359402</name>
</gene>
<sequence>MIVRVLDGVHGHLIATTDDQRLARALLAACDRVDPDTLLVALEVEVLGRGISTAAGRGQLGASRGTPAYGSSSGPPPGASSSAAAPHSPSPDDTAHALLAELKKFNRRSIVIRRIQNRRQRRTHNRGNIQMSKFKSLLDNFVFFALPLVLIFYPTKVQSIDISDSTQMYGRLKINSGTNTNPSPSLEEKVVVALFAICASVWIVGLLLATFGKGRRCVSVVSTLTYLSVASIVAFVIFALSKTMPEETFYTILFATHFVLMISAITCVWAKYVKDPRISLPSLQGLLQILGARWRYTPPSNTQQHDQLKESLLDIV</sequence>
<dbReference type="EMBL" id="CM029051">
    <property type="protein sequence ID" value="KAG2563394.1"/>
    <property type="molecule type" value="Genomic_DNA"/>
</dbReference>
<name>A0A8T0PZD0_PANVG</name>
<reference evidence="3 4" key="1">
    <citation type="submission" date="2020-05" db="EMBL/GenBank/DDBJ databases">
        <title>WGS assembly of Panicum virgatum.</title>
        <authorList>
            <person name="Lovell J.T."/>
            <person name="Jenkins J."/>
            <person name="Shu S."/>
            <person name="Juenger T.E."/>
            <person name="Schmutz J."/>
        </authorList>
    </citation>
    <scope>NUCLEOTIDE SEQUENCE [LARGE SCALE GENOMIC DNA]</scope>
    <source>
        <strain evidence="4">cv. AP13</strain>
    </source>
</reference>
<evidence type="ECO:0000256" key="1">
    <source>
        <dbReference type="SAM" id="MobiDB-lite"/>
    </source>
</evidence>
<proteinExistence type="predicted"/>
<feature type="transmembrane region" description="Helical" evidence="2">
    <location>
        <begin position="252"/>
        <end position="273"/>
    </location>
</feature>
<evidence type="ECO:0000313" key="3">
    <source>
        <dbReference type="EMBL" id="KAG2563394.1"/>
    </source>
</evidence>
<protein>
    <submittedName>
        <fullName evidence="3">Uncharacterized protein</fullName>
    </submittedName>
</protein>
<keyword evidence="2" id="KW-1133">Transmembrane helix</keyword>